<dbReference type="Pfam" id="PF00356">
    <property type="entry name" value="LacI"/>
    <property type="match status" value="1"/>
</dbReference>
<evidence type="ECO:0000313" key="7">
    <source>
        <dbReference type="Proteomes" id="UP001156102"/>
    </source>
</evidence>
<evidence type="ECO:0000259" key="5">
    <source>
        <dbReference type="PROSITE" id="PS50932"/>
    </source>
</evidence>
<dbReference type="InterPro" id="IPR028082">
    <property type="entry name" value="Peripla_BP_I"/>
</dbReference>
<dbReference type="RefSeq" id="WP_254760816.1">
    <property type="nucleotide sequence ID" value="NZ_JANCLT010000015.1"/>
</dbReference>
<keyword evidence="3 6" id="KW-0238">DNA-binding</keyword>
<dbReference type="Proteomes" id="UP001156102">
    <property type="component" value="Unassembled WGS sequence"/>
</dbReference>
<feature type="domain" description="HTH lacI-type" evidence="5">
    <location>
        <begin position="6"/>
        <end position="60"/>
    </location>
</feature>
<dbReference type="PROSITE" id="PS50932">
    <property type="entry name" value="HTH_LACI_2"/>
    <property type="match status" value="1"/>
</dbReference>
<dbReference type="InterPro" id="IPR010982">
    <property type="entry name" value="Lambda_DNA-bd_dom_sf"/>
</dbReference>
<dbReference type="SUPFAM" id="SSF47413">
    <property type="entry name" value="lambda repressor-like DNA-binding domains"/>
    <property type="match status" value="1"/>
</dbReference>
<evidence type="ECO:0000256" key="4">
    <source>
        <dbReference type="ARBA" id="ARBA00023163"/>
    </source>
</evidence>
<dbReference type="GO" id="GO:0003700">
    <property type="term" value="F:DNA-binding transcription factor activity"/>
    <property type="evidence" value="ECO:0007669"/>
    <property type="project" value="TreeGrafter"/>
</dbReference>
<dbReference type="CDD" id="cd06278">
    <property type="entry name" value="PBP1_LacI-like"/>
    <property type="match status" value="1"/>
</dbReference>
<dbReference type="Gene3D" id="1.10.260.40">
    <property type="entry name" value="lambda repressor-like DNA-binding domains"/>
    <property type="match status" value="1"/>
</dbReference>
<dbReference type="Pfam" id="PF00532">
    <property type="entry name" value="Peripla_BP_1"/>
    <property type="match status" value="1"/>
</dbReference>
<protein>
    <submittedName>
        <fullName evidence="6">LacI family DNA-binding transcriptional regulator</fullName>
    </submittedName>
</protein>
<dbReference type="Gene3D" id="3.40.50.2300">
    <property type="match status" value="2"/>
</dbReference>
<dbReference type="PANTHER" id="PTHR30146">
    <property type="entry name" value="LACI-RELATED TRANSCRIPTIONAL REPRESSOR"/>
    <property type="match status" value="1"/>
</dbReference>
<evidence type="ECO:0000256" key="3">
    <source>
        <dbReference type="ARBA" id="ARBA00023125"/>
    </source>
</evidence>
<dbReference type="EMBL" id="JANCLT010000015">
    <property type="protein sequence ID" value="MCP8970893.1"/>
    <property type="molecule type" value="Genomic_DNA"/>
</dbReference>
<evidence type="ECO:0000313" key="6">
    <source>
        <dbReference type="EMBL" id="MCP8970893.1"/>
    </source>
</evidence>
<keyword evidence="7" id="KW-1185">Reference proteome</keyword>
<dbReference type="InterPro" id="IPR000843">
    <property type="entry name" value="HTH_LacI"/>
</dbReference>
<proteinExistence type="predicted"/>
<dbReference type="SUPFAM" id="SSF53822">
    <property type="entry name" value="Periplasmic binding protein-like I"/>
    <property type="match status" value="1"/>
</dbReference>
<name>A0AA41XC05_9BACI</name>
<dbReference type="GO" id="GO:0000976">
    <property type="term" value="F:transcription cis-regulatory region binding"/>
    <property type="evidence" value="ECO:0007669"/>
    <property type="project" value="TreeGrafter"/>
</dbReference>
<sequence>MKKKQANAVEVAERAGVSQSTVSRVFTPGASVSEKARRRVLEAAEELGYRPNALARGLITNKTNMVGLIMRDVQNPFYPDILDKFTRGLRRHGYHVLFVHTEQDEIQAEEITQFLEYSVEGIIVTDALLSSSVAAQFAEHHIPVLLFNRYVKHAPCSVVCCDNYAAGGQIGNYLLQQGHQAFAYIAGSSDTSTSRDREEGFRAALWQRGVEPAVEAGHYTYEGSYEAALKLLQDVRPDAIFCANDIMALGAIDAAKFLGLAVPHDVSIVGFDDIAMAAWPPYALTTWKQPVDEMIGASVEILLREIRQQDTEPVTLLLPGELVERNSASPFKKS</sequence>
<dbReference type="SMART" id="SM00354">
    <property type="entry name" value="HTH_LACI"/>
    <property type="match status" value="1"/>
</dbReference>
<dbReference type="InterPro" id="IPR001761">
    <property type="entry name" value="Peripla_BP/Lac1_sug-bd_dom"/>
</dbReference>
<comment type="caution">
    <text evidence="6">The sequence shown here is derived from an EMBL/GenBank/DDBJ whole genome shotgun (WGS) entry which is preliminary data.</text>
</comment>
<accession>A0AA41XC05</accession>
<gene>
    <name evidence="6" type="ORF">NK662_20445</name>
</gene>
<keyword evidence="4" id="KW-0804">Transcription</keyword>
<dbReference type="PANTHER" id="PTHR30146:SF95">
    <property type="entry name" value="RIBOSE OPERON REPRESSOR"/>
    <property type="match status" value="1"/>
</dbReference>
<evidence type="ECO:0000256" key="2">
    <source>
        <dbReference type="ARBA" id="ARBA00023015"/>
    </source>
</evidence>
<dbReference type="CDD" id="cd01392">
    <property type="entry name" value="HTH_LacI"/>
    <property type="match status" value="1"/>
</dbReference>
<evidence type="ECO:0000256" key="1">
    <source>
        <dbReference type="ARBA" id="ARBA00022491"/>
    </source>
</evidence>
<reference evidence="6" key="1">
    <citation type="submission" date="2022-07" db="EMBL/GenBank/DDBJ databases">
        <authorList>
            <person name="Li W.-J."/>
            <person name="Deng Q.-Q."/>
        </authorList>
    </citation>
    <scope>NUCLEOTIDE SEQUENCE</scope>
    <source>
        <strain evidence="6">SYSU M60031</strain>
    </source>
</reference>
<keyword evidence="1" id="KW-0678">Repressor</keyword>
<dbReference type="AlphaFoldDB" id="A0AA41XC05"/>
<organism evidence="6 7">
    <name type="scientific">Ectobacillus ponti</name>
    <dbReference type="NCBI Taxonomy" id="2961894"/>
    <lineage>
        <taxon>Bacteria</taxon>
        <taxon>Bacillati</taxon>
        <taxon>Bacillota</taxon>
        <taxon>Bacilli</taxon>
        <taxon>Bacillales</taxon>
        <taxon>Bacillaceae</taxon>
        <taxon>Ectobacillus</taxon>
    </lineage>
</organism>
<keyword evidence="2" id="KW-0805">Transcription regulation</keyword>